<evidence type="ECO:0000313" key="2">
    <source>
        <dbReference type="Proteomes" id="UP000093080"/>
    </source>
</evidence>
<dbReference type="InterPro" id="IPR036866">
    <property type="entry name" value="RibonucZ/Hydroxyglut_hydro"/>
</dbReference>
<dbReference type="OrthoDB" id="9790149at2"/>
<dbReference type="AlphaFoldDB" id="A0A1B9F623"/>
<dbReference type="PANTHER" id="PTHR30619:SF1">
    <property type="entry name" value="RECOMBINATION PROTEIN 2"/>
    <property type="match status" value="1"/>
</dbReference>
<protein>
    <recommendedName>
        <fullName evidence="3">Metallo-beta-lactamase domain-containing protein</fullName>
    </recommendedName>
</protein>
<dbReference type="SUPFAM" id="SSF56281">
    <property type="entry name" value="Metallo-hydrolase/oxidoreductase"/>
    <property type="match status" value="1"/>
</dbReference>
<evidence type="ECO:0000313" key="1">
    <source>
        <dbReference type="EMBL" id="OCC15398.1"/>
    </source>
</evidence>
<dbReference type="Proteomes" id="UP000093080">
    <property type="component" value="Unassembled WGS sequence"/>
</dbReference>
<gene>
    <name evidence="1" type="ORF">DBT_1145</name>
</gene>
<proteinExistence type="predicted"/>
<sequence length="368" mass="41634">MLHIHILNVGQGDSIIIQYEGEEGPAFGVIDSNTFGGDPCPALTRLRSLGAERLSFVALTHPDSDHYSGLSHILKYYKDRISTFYCFPFGIHLQGRLRKFATIYRQLYVDSDPSIRKRYKELIQILYLVKQYIGLENWEEPTGGFTPIAPKGFKGVDIRVLLPLPNLKGRYFDMIEAGSYDVTASNENNRLSMAFSFKYKGKQIILGGDCQEKRWFEHKRFCSRADITLLGNSVKLPHHGADKDNSVDVISHLFDNDDHRSAIISAGGGSHPAKGTLLRLEEKKFSPYCTNLSKYCSNIRDVDFSLSAKHDLNPRLVRFLESCKVSNKIRPCQGDITISINGKGHFAIDRQYENSCPRRGDFEFLRAG</sequence>
<dbReference type="EMBL" id="MAGO01000005">
    <property type="protein sequence ID" value="OCC15398.1"/>
    <property type="molecule type" value="Genomic_DNA"/>
</dbReference>
<reference evidence="1 2" key="1">
    <citation type="submission" date="2016-06" db="EMBL/GenBank/DDBJ databases">
        <title>Respiratory ammonification of nitrate coupled to the oxidation of elemental sulfur in deep-sea autotrophic thermophilic bacteria.</title>
        <authorList>
            <person name="Slobodkina G.B."/>
            <person name="Mardanov A.V."/>
            <person name="Ravin N.V."/>
            <person name="Frolova A.A."/>
            <person name="Viryasiv M.B."/>
            <person name="Chernyh N.A."/>
            <person name="Bonch-Osmolovskaya E.A."/>
            <person name="Slobodkin A.I."/>
        </authorList>
    </citation>
    <scope>NUCLEOTIDE SEQUENCE [LARGE SCALE GENOMIC DNA]</scope>
    <source>
        <strain evidence="1 2">S69</strain>
    </source>
</reference>
<dbReference type="RefSeq" id="WP_067617424.1">
    <property type="nucleotide sequence ID" value="NZ_MAGO01000005.1"/>
</dbReference>
<keyword evidence="2" id="KW-1185">Reference proteome</keyword>
<name>A0A1B9F623_9BACT</name>
<dbReference type="Gene3D" id="3.60.15.10">
    <property type="entry name" value="Ribonuclease Z/Hydroxyacylglutathione hydrolase-like"/>
    <property type="match status" value="1"/>
</dbReference>
<dbReference type="STRING" id="1156395.DBT_1145"/>
<comment type="caution">
    <text evidence="1">The sequence shown here is derived from an EMBL/GenBank/DDBJ whole genome shotgun (WGS) entry which is preliminary data.</text>
</comment>
<dbReference type="PANTHER" id="PTHR30619">
    <property type="entry name" value="DNA INTERNALIZATION/COMPETENCE PROTEIN COMEC/REC2"/>
    <property type="match status" value="1"/>
</dbReference>
<dbReference type="InterPro" id="IPR052159">
    <property type="entry name" value="Competence_DNA_uptake"/>
</dbReference>
<organism evidence="1 2">
    <name type="scientific">Dissulfuribacter thermophilus</name>
    <dbReference type="NCBI Taxonomy" id="1156395"/>
    <lineage>
        <taxon>Bacteria</taxon>
        <taxon>Pseudomonadati</taxon>
        <taxon>Thermodesulfobacteriota</taxon>
        <taxon>Dissulfuribacteria</taxon>
        <taxon>Dissulfuribacterales</taxon>
        <taxon>Dissulfuribacteraceae</taxon>
        <taxon>Dissulfuribacter</taxon>
    </lineage>
</organism>
<evidence type="ECO:0008006" key="3">
    <source>
        <dbReference type="Google" id="ProtNLM"/>
    </source>
</evidence>
<accession>A0A1B9F623</accession>